<dbReference type="GO" id="GO:0005975">
    <property type="term" value="P:carbohydrate metabolic process"/>
    <property type="evidence" value="ECO:0007669"/>
    <property type="project" value="InterPro"/>
</dbReference>
<accession>A0A4V2F1Z5</accession>
<protein>
    <submittedName>
        <fullName evidence="2">Glycosyl hydrolase family 18 (Putative chitinase)</fullName>
    </submittedName>
</protein>
<proteinExistence type="predicted"/>
<sequence>MRKTGAIDRSFSPHTYDLAPWCYNKQKKQFATFDNRRSVILKTQYAINERLQGLMFWELRQDRPREGLLDAIYEVKMQVAVKPND</sequence>
<dbReference type="PROSITE" id="PS51910">
    <property type="entry name" value="GH18_2"/>
    <property type="match status" value="1"/>
</dbReference>
<feature type="domain" description="GH18" evidence="1">
    <location>
        <begin position="1"/>
        <end position="79"/>
    </location>
</feature>
<dbReference type="AlphaFoldDB" id="A0A4V2F1Z5"/>
<dbReference type="Gene3D" id="3.10.50.10">
    <property type="match status" value="1"/>
</dbReference>
<dbReference type="Gene3D" id="3.20.20.80">
    <property type="entry name" value="Glycosidases"/>
    <property type="match status" value="1"/>
</dbReference>
<dbReference type="Proteomes" id="UP000293874">
    <property type="component" value="Unassembled WGS sequence"/>
</dbReference>
<gene>
    <name evidence="2" type="ORF">EV199_1364</name>
</gene>
<dbReference type="InterPro" id="IPR029070">
    <property type="entry name" value="Chitinase_insertion_sf"/>
</dbReference>
<comment type="caution">
    <text evidence="2">The sequence shown here is derived from an EMBL/GenBank/DDBJ whole genome shotgun (WGS) entry which is preliminary data.</text>
</comment>
<reference evidence="2 3" key="1">
    <citation type="submission" date="2019-02" db="EMBL/GenBank/DDBJ databases">
        <title>Genomic Encyclopedia of Type Strains, Phase IV (KMG-IV): sequencing the most valuable type-strain genomes for metagenomic binning, comparative biology and taxonomic classification.</title>
        <authorList>
            <person name="Goeker M."/>
        </authorList>
    </citation>
    <scope>NUCLEOTIDE SEQUENCE [LARGE SCALE GENOMIC DNA]</scope>
    <source>
        <strain evidence="2 3">DSM 18116</strain>
    </source>
</reference>
<dbReference type="Pfam" id="PF00704">
    <property type="entry name" value="Glyco_hydro_18"/>
    <property type="match status" value="1"/>
</dbReference>
<dbReference type="InterPro" id="IPR017853">
    <property type="entry name" value="GH"/>
</dbReference>
<dbReference type="EMBL" id="SGXA01000001">
    <property type="protein sequence ID" value="RZS75496.1"/>
    <property type="molecule type" value="Genomic_DNA"/>
</dbReference>
<dbReference type="GO" id="GO:0016787">
    <property type="term" value="F:hydrolase activity"/>
    <property type="evidence" value="ECO:0007669"/>
    <property type="project" value="UniProtKB-KW"/>
</dbReference>
<keyword evidence="2" id="KW-0378">Hydrolase</keyword>
<evidence type="ECO:0000313" key="3">
    <source>
        <dbReference type="Proteomes" id="UP000293874"/>
    </source>
</evidence>
<dbReference type="RefSeq" id="WP_130539861.1">
    <property type="nucleotide sequence ID" value="NZ_CP042431.1"/>
</dbReference>
<dbReference type="OrthoDB" id="9775889at2"/>
<dbReference type="InterPro" id="IPR001223">
    <property type="entry name" value="Glyco_hydro18_cat"/>
</dbReference>
<organism evidence="2 3">
    <name type="scientific">Pseudobacter ginsenosidimutans</name>
    <dbReference type="NCBI Taxonomy" id="661488"/>
    <lineage>
        <taxon>Bacteria</taxon>
        <taxon>Pseudomonadati</taxon>
        <taxon>Bacteroidota</taxon>
        <taxon>Chitinophagia</taxon>
        <taxon>Chitinophagales</taxon>
        <taxon>Chitinophagaceae</taxon>
        <taxon>Pseudobacter</taxon>
    </lineage>
</organism>
<name>A0A4V2F1Z5_9BACT</name>
<keyword evidence="3" id="KW-1185">Reference proteome</keyword>
<dbReference type="SUPFAM" id="SSF51445">
    <property type="entry name" value="(Trans)glycosidases"/>
    <property type="match status" value="1"/>
</dbReference>
<evidence type="ECO:0000313" key="2">
    <source>
        <dbReference type="EMBL" id="RZS75496.1"/>
    </source>
</evidence>
<evidence type="ECO:0000259" key="1">
    <source>
        <dbReference type="PROSITE" id="PS51910"/>
    </source>
</evidence>